<accession>A0A5N0UNY8</accession>
<dbReference type="InterPro" id="IPR024747">
    <property type="entry name" value="Pyridox_Oxase-rel"/>
</dbReference>
<protein>
    <submittedName>
        <fullName evidence="1">Pyridoxamine 5'-phosphate oxidase family protein</fullName>
    </submittedName>
</protein>
<dbReference type="InterPro" id="IPR012349">
    <property type="entry name" value="Split_barrel_FMN-bd"/>
</dbReference>
<gene>
    <name evidence="1" type="ORF">FPZ12_037405</name>
</gene>
<dbReference type="Proteomes" id="UP000319769">
    <property type="component" value="Unassembled WGS sequence"/>
</dbReference>
<evidence type="ECO:0000313" key="2">
    <source>
        <dbReference type="Proteomes" id="UP000319769"/>
    </source>
</evidence>
<dbReference type="Gene3D" id="2.30.110.10">
    <property type="entry name" value="Electron Transport, Fmn-binding Protein, Chain A"/>
    <property type="match status" value="1"/>
</dbReference>
<dbReference type="RefSeq" id="WP_144760737.1">
    <property type="nucleotide sequence ID" value="NZ_VMNW02000091.1"/>
</dbReference>
<evidence type="ECO:0000313" key="1">
    <source>
        <dbReference type="EMBL" id="KAA9152168.1"/>
    </source>
</evidence>
<dbReference type="EMBL" id="VMNW02000091">
    <property type="protein sequence ID" value="KAA9152168.1"/>
    <property type="molecule type" value="Genomic_DNA"/>
</dbReference>
<comment type="caution">
    <text evidence="1">The sequence shown here is derived from an EMBL/GenBank/DDBJ whole genome shotgun (WGS) entry which is preliminary data.</text>
</comment>
<dbReference type="Pfam" id="PF12900">
    <property type="entry name" value="Pyridox_ox_2"/>
    <property type="match status" value="1"/>
</dbReference>
<proteinExistence type="predicted"/>
<keyword evidence="2" id="KW-1185">Reference proteome</keyword>
<dbReference type="OrthoDB" id="3212118at2"/>
<dbReference type="SUPFAM" id="SSF50475">
    <property type="entry name" value="FMN-binding split barrel"/>
    <property type="match status" value="1"/>
</dbReference>
<organism evidence="1 2">
    <name type="scientific">Amycolatopsis acidicola</name>
    <dbReference type="NCBI Taxonomy" id="2596893"/>
    <lineage>
        <taxon>Bacteria</taxon>
        <taxon>Bacillati</taxon>
        <taxon>Actinomycetota</taxon>
        <taxon>Actinomycetes</taxon>
        <taxon>Pseudonocardiales</taxon>
        <taxon>Pseudonocardiaceae</taxon>
        <taxon>Amycolatopsis</taxon>
    </lineage>
</organism>
<dbReference type="AlphaFoldDB" id="A0A5N0UNY8"/>
<sequence>MNELRPLTRRECLELLGSATVGRLVFSEGALPAIRPVNFVLHEGDVVLRTSRAGALGKLSDEVVAFEVDEIHPETHTGWSVVAVGKIDPVTDIDEIVALADPRRRPWAPGERDRFLRIRVEIVNGRKVSLGGPYTG</sequence>
<reference evidence="1" key="1">
    <citation type="submission" date="2019-09" db="EMBL/GenBank/DDBJ databases">
        <authorList>
            <person name="Teo W.F.A."/>
            <person name="Duangmal K."/>
        </authorList>
    </citation>
    <scope>NUCLEOTIDE SEQUENCE [LARGE SCALE GENOMIC DNA]</scope>
    <source>
        <strain evidence="1">K81G1</strain>
    </source>
</reference>
<name>A0A5N0UNY8_9PSEU</name>